<dbReference type="NCBIfam" id="TIGR02577">
    <property type="entry name" value="cas_TM1794_Cmr2"/>
    <property type="match status" value="1"/>
</dbReference>
<evidence type="ECO:0000313" key="6">
    <source>
        <dbReference type="Proteomes" id="UP000663720"/>
    </source>
</evidence>
<name>A0A975B7M3_9BACT</name>
<evidence type="ECO:0000256" key="1">
    <source>
        <dbReference type="ARBA" id="ARBA00022741"/>
    </source>
</evidence>
<keyword evidence="6" id="KW-1185">Reference proteome</keyword>
<dbReference type="Proteomes" id="UP000663720">
    <property type="component" value="Chromosome"/>
</dbReference>
<evidence type="ECO:0000259" key="3">
    <source>
        <dbReference type="Pfam" id="PF12469"/>
    </source>
</evidence>
<dbReference type="EMBL" id="CP061799">
    <property type="protein sequence ID" value="QTA80259.1"/>
    <property type="molecule type" value="Genomic_DNA"/>
</dbReference>
<dbReference type="Pfam" id="PF22335">
    <property type="entry name" value="Cas10-Cmr2_palm2"/>
    <property type="match status" value="1"/>
</dbReference>
<evidence type="ECO:0000259" key="4">
    <source>
        <dbReference type="Pfam" id="PF22335"/>
    </source>
</evidence>
<dbReference type="InterPro" id="IPR024615">
    <property type="entry name" value="CRISPR-assoc_Cmr2_N"/>
</dbReference>
<dbReference type="Pfam" id="PF12469">
    <property type="entry name" value="Cmr2_N"/>
    <property type="match status" value="1"/>
</dbReference>
<proteinExistence type="predicted"/>
<protein>
    <submittedName>
        <fullName evidence="5">CRISPR-associated protein Cas10/Cmr2</fullName>
    </submittedName>
</protein>
<reference evidence="5" key="1">
    <citation type="journal article" date="2021" name="Microb. Physiol.">
        <title>Proteogenomic Insights into the Physiology of Marine, Sulfate-Reducing, Filamentous Desulfonema limicola and Desulfonema magnum.</title>
        <authorList>
            <person name="Schnaars V."/>
            <person name="Wohlbrand L."/>
            <person name="Scheve S."/>
            <person name="Hinrichs C."/>
            <person name="Reinhardt R."/>
            <person name="Rabus R."/>
        </authorList>
    </citation>
    <scope>NUCLEOTIDE SEQUENCE</scope>
    <source>
        <strain evidence="5">5ac10</strain>
    </source>
</reference>
<dbReference type="GO" id="GO:0051607">
    <property type="term" value="P:defense response to virus"/>
    <property type="evidence" value="ECO:0007669"/>
    <property type="project" value="UniProtKB-KW"/>
</dbReference>
<gene>
    <name evidence="5" type="ORF">dnl_25550</name>
</gene>
<dbReference type="InterPro" id="IPR013407">
    <property type="entry name" value="CRISPR-assoc_prot_Cmr2"/>
</dbReference>
<evidence type="ECO:0000256" key="2">
    <source>
        <dbReference type="ARBA" id="ARBA00023118"/>
    </source>
</evidence>
<dbReference type="GO" id="GO:0000166">
    <property type="term" value="F:nucleotide binding"/>
    <property type="evidence" value="ECO:0007669"/>
    <property type="project" value="UniProtKB-KW"/>
</dbReference>
<dbReference type="InterPro" id="IPR038242">
    <property type="entry name" value="Cmr2_N"/>
</dbReference>
<organism evidence="5 6">
    <name type="scientific">Desulfonema limicola</name>
    <dbReference type="NCBI Taxonomy" id="45656"/>
    <lineage>
        <taxon>Bacteria</taxon>
        <taxon>Pseudomonadati</taxon>
        <taxon>Thermodesulfobacteriota</taxon>
        <taxon>Desulfobacteria</taxon>
        <taxon>Desulfobacterales</taxon>
        <taxon>Desulfococcaceae</taxon>
        <taxon>Desulfonema</taxon>
    </lineage>
</organism>
<keyword evidence="1" id="KW-0547">Nucleotide-binding</keyword>
<sequence>MFSNTAIFQLGPVQKYITCAKRTQDYWSGSYILSYLSAVAIASVKQQQSVNIIYPFYETDELFMIVKDNPGNPKEHDFSKAKDYLGTLPNRLVAACDNRTDLESALGNAEENIRKAYHEILRKVRSRLETDINSLIVVGTPDPAWIEIWKRQNRDYIETFWIIYQNNSSLTYGENYKNAEKLLGARKGIRNFSQISGHGEPGEKCTLCGEYQALVRGGQQDARAFWKEVREWLYKSSLTKLRYTLREKERLCSICTAKRFAPSIVFDATTNNDMPLTFPSTSTLSVSPALDYLAQNWNDPRIRKAAQDFSIKFKSLDLKSFPFKNRSLPIIDSHLADKSKDMQEIFRWDGDAFIQDFYQKEKIYKVYEKNISSDIISKCQESLNKLLENLENKDAKDFHLSKYYAVIMMDGDDMGKMLSNCKSDKDHMEFSERLSIFSKTVVPLIAEQYFRAKVAYFGGDEGVIFVGLEDLLPLMRCLRAAFSGHIELNEDGKTYLIDFGKQGKDYIEDKARQKQYKIAGALATACTGAVVAHHQQSLLQVMEELHECLEGSAKKIEEKDAFCIALMKRSGGTTRAACKWYYPEPDIENGLDVISHLEKMKNLYREPDGLKKAWLYDLDREKHALITTGFNAEIRRLIMRHCGESYYDRIEPLIEESCNIVEEMWDTFDKDALENFIQLEFIANYIAKGGGN</sequence>
<feature type="domain" description="CRISPR-associated protein Cmr2 N-terminal" evidence="3">
    <location>
        <begin position="8"/>
        <end position="121"/>
    </location>
</feature>
<dbReference type="InterPro" id="IPR054767">
    <property type="entry name" value="Cas10-Cmr2_palm2"/>
</dbReference>
<dbReference type="RefSeq" id="WP_207691926.1">
    <property type="nucleotide sequence ID" value="NZ_CP061799.1"/>
</dbReference>
<dbReference type="Gene3D" id="3.30.70.2220">
    <property type="entry name" value="CRISPR-Cas system, Cmr2 subunit, D1 domain, cysteine cluster"/>
    <property type="match status" value="1"/>
</dbReference>
<accession>A0A975B7M3</accession>
<dbReference type="Gene3D" id="3.30.70.270">
    <property type="match status" value="1"/>
</dbReference>
<feature type="domain" description="Cas10/Cmr2 second palm" evidence="4">
    <location>
        <begin position="403"/>
        <end position="563"/>
    </location>
</feature>
<keyword evidence="2" id="KW-0051">Antiviral defense</keyword>
<dbReference type="KEGG" id="dli:dnl_25550"/>
<dbReference type="InterPro" id="IPR043128">
    <property type="entry name" value="Rev_trsase/Diguanyl_cyclase"/>
</dbReference>
<evidence type="ECO:0000313" key="5">
    <source>
        <dbReference type="EMBL" id="QTA80259.1"/>
    </source>
</evidence>
<dbReference type="AlphaFoldDB" id="A0A975B7M3"/>